<feature type="transmembrane region" description="Helical" evidence="1">
    <location>
        <begin position="73"/>
        <end position="94"/>
    </location>
</feature>
<keyword evidence="1" id="KW-1133">Transmembrane helix</keyword>
<accession>A0A6G1LNG0</accession>
<evidence type="ECO:0000259" key="2">
    <source>
        <dbReference type="Pfam" id="PF20237"/>
    </source>
</evidence>
<organism evidence="3 4">
    <name type="scientific">Teratosphaeria nubilosa</name>
    <dbReference type="NCBI Taxonomy" id="161662"/>
    <lineage>
        <taxon>Eukaryota</taxon>
        <taxon>Fungi</taxon>
        <taxon>Dikarya</taxon>
        <taxon>Ascomycota</taxon>
        <taxon>Pezizomycotina</taxon>
        <taxon>Dothideomycetes</taxon>
        <taxon>Dothideomycetidae</taxon>
        <taxon>Mycosphaerellales</taxon>
        <taxon>Teratosphaeriaceae</taxon>
        <taxon>Teratosphaeria</taxon>
    </lineage>
</organism>
<protein>
    <recommendedName>
        <fullName evidence="2">DUF6594 domain-containing protein</fullName>
    </recommendedName>
</protein>
<dbReference type="Proteomes" id="UP000799436">
    <property type="component" value="Unassembled WGS sequence"/>
</dbReference>
<dbReference type="Pfam" id="PF20237">
    <property type="entry name" value="DUF6594"/>
    <property type="match status" value="1"/>
</dbReference>
<feature type="transmembrane region" description="Helical" evidence="1">
    <location>
        <begin position="100"/>
        <end position="121"/>
    </location>
</feature>
<dbReference type="OrthoDB" id="3546297at2759"/>
<name>A0A6G1LNG0_9PEZI</name>
<keyword evidence="1" id="KW-0472">Membrane</keyword>
<evidence type="ECO:0000313" key="4">
    <source>
        <dbReference type="Proteomes" id="UP000799436"/>
    </source>
</evidence>
<feature type="transmembrane region" description="Helical" evidence="1">
    <location>
        <begin position="128"/>
        <end position="148"/>
    </location>
</feature>
<keyword evidence="1" id="KW-0812">Transmembrane</keyword>
<sequence>MKQAALKGYADDPFLIKSSRALDRDVLAAAGLIPDHVLPRGNLSEPLDASNPRLRDSRSRHQAVQTEAREKRLLRFAMTATGGLLLIVPMIIMTEVPGKICSLVTTCVCMLVFAALVTFATNLGPNEVLATTAAYAAVLVVFVGTSMVPAS</sequence>
<gene>
    <name evidence="3" type="ORF">EJ03DRAFT_105073</name>
</gene>
<keyword evidence="4" id="KW-1185">Reference proteome</keyword>
<feature type="domain" description="DUF6594" evidence="2">
    <location>
        <begin position="47"/>
        <end position="140"/>
    </location>
</feature>
<proteinExistence type="predicted"/>
<reference evidence="3" key="1">
    <citation type="journal article" date="2020" name="Stud. Mycol.">
        <title>101 Dothideomycetes genomes: a test case for predicting lifestyles and emergence of pathogens.</title>
        <authorList>
            <person name="Haridas S."/>
            <person name="Albert R."/>
            <person name="Binder M."/>
            <person name="Bloem J."/>
            <person name="Labutti K."/>
            <person name="Salamov A."/>
            <person name="Andreopoulos B."/>
            <person name="Baker S."/>
            <person name="Barry K."/>
            <person name="Bills G."/>
            <person name="Bluhm B."/>
            <person name="Cannon C."/>
            <person name="Castanera R."/>
            <person name="Culley D."/>
            <person name="Daum C."/>
            <person name="Ezra D."/>
            <person name="Gonzalez J."/>
            <person name="Henrissat B."/>
            <person name="Kuo A."/>
            <person name="Liang C."/>
            <person name="Lipzen A."/>
            <person name="Lutzoni F."/>
            <person name="Magnuson J."/>
            <person name="Mondo S."/>
            <person name="Nolan M."/>
            <person name="Ohm R."/>
            <person name="Pangilinan J."/>
            <person name="Park H.-J."/>
            <person name="Ramirez L."/>
            <person name="Alfaro M."/>
            <person name="Sun H."/>
            <person name="Tritt A."/>
            <person name="Yoshinaga Y."/>
            <person name="Zwiers L.-H."/>
            <person name="Turgeon B."/>
            <person name="Goodwin S."/>
            <person name="Spatafora J."/>
            <person name="Crous P."/>
            <person name="Grigoriev I."/>
        </authorList>
    </citation>
    <scope>NUCLEOTIDE SEQUENCE</scope>
    <source>
        <strain evidence="3">CBS 116005</strain>
    </source>
</reference>
<evidence type="ECO:0000256" key="1">
    <source>
        <dbReference type="SAM" id="Phobius"/>
    </source>
</evidence>
<dbReference type="AlphaFoldDB" id="A0A6G1LNG0"/>
<dbReference type="EMBL" id="ML995810">
    <property type="protein sequence ID" value="KAF2773704.1"/>
    <property type="molecule type" value="Genomic_DNA"/>
</dbReference>
<dbReference type="InterPro" id="IPR046529">
    <property type="entry name" value="DUF6594"/>
</dbReference>
<evidence type="ECO:0000313" key="3">
    <source>
        <dbReference type="EMBL" id="KAF2773704.1"/>
    </source>
</evidence>